<organism evidence="1 2">
    <name type="scientific">Salinirubellus salinus</name>
    <dbReference type="NCBI Taxonomy" id="1364945"/>
    <lineage>
        <taxon>Archaea</taxon>
        <taxon>Methanobacteriati</taxon>
        <taxon>Methanobacteriota</taxon>
        <taxon>Stenosarchaea group</taxon>
        <taxon>Halobacteria</taxon>
        <taxon>Halobacteriales</taxon>
        <taxon>Natronomonadaceae</taxon>
        <taxon>Salinirubellus</taxon>
    </lineage>
</organism>
<dbReference type="AlphaFoldDB" id="A0A9E7U9E2"/>
<proteinExistence type="predicted"/>
<gene>
    <name evidence="1" type="ORF">N0B31_13545</name>
</gene>
<dbReference type="EMBL" id="CP104003">
    <property type="protein sequence ID" value="UWM53163.1"/>
    <property type="molecule type" value="Genomic_DNA"/>
</dbReference>
<dbReference type="RefSeq" id="WP_260592158.1">
    <property type="nucleotide sequence ID" value="NZ_CP104003.1"/>
</dbReference>
<dbReference type="Proteomes" id="UP001057580">
    <property type="component" value="Chromosome"/>
</dbReference>
<evidence type="ECO:0000313" key="1">
    <source>
        <dbReference type="EMBL" id="UWM53163.1"/>
    </source>
</evidence>
<keyword evidence="2" id="KW-1185">Reference proteome</keyword>
<name>A0A9E7U9E2_9EURY</name>
<dbReference type="GeneID" id="74943465"/>
<evidence type="ECO:0000313" key="2">
    <source>
        <dbReference type="Proteomes" id="UP001057580"/>
    </source>
</evidence>
<dbReference type="InterPro" id="IPR046037">
    <property type="entry name" value="DUF5995"/>
</dbReference>
<sequence>MRETFREGRLTTRALRRGVRTHPGETYAGGGDPALLDLVTEPFDGVADTRERLLALERALREREDGRAAFLTVYARVTSAVEAGVDDGRFADPHWVARYLVAFADHYRRAFDAFERGDLRRVPDPWQLAFDRACSPDTLVLQDVLLGVNAHVNYDLALALHDVGIDPERPRKRADHRAINETLASLVDEEQELLAARYAPGIADIDASLGRLDEALSMFTLRQGRRHAWRGAVALSLGRRVERPVKWTLNAVSLGTASAVLAPTWDERVAARLRAAERGA</sequence>
<dbReference type="KEGG" id="ssai:N0B31_13545"/>
<reference evidence="1" key="1">
    <citation type="submission" date="2022-09" db="EMBL/GenBank/DDBJ databases">
        <title>Diverse halophilic archaea isolated from saline environments.</title>
        <authorList>
            <person name="Cui H.-L."/>
        </authorList>
    </citation>
    <scope>NUCLEOTIDE SEQUENCE</scope>
    <source>
        <strain evidence="1">ZS-35-S2</strain>
    </source>
</reference>
<accession>A0A9E7U9E2</accession>
<protein>
    <submittedName>
        <fullName evidence="1">DUF5995 family protein</fullName>
    </submittedName>
</protein>
<dbReference type="Pfam" id="PF19458">
    <property type="entry name" value="DUF5995"/>
    <property type="match status" value="1"/>
</dbReference>